<evidence type="ECO:0000313" key="1">
    <source>
        <dbReference type="EMBL" id="OHA73889.1"/>
    </source>
</evidence>
<evidence type="ECO:0000313" key="2">
    <source>
        <dbReference type="Proteomes" id="UP000178421"/>
    </source>
</evidence>
<comment type="caution">
    <text evidence="1">The sequence shown here is derived from an EMBL/GenBank/DDBJ whole genome shotgun (WGS) entry which is preliminary data.</text>
</comment>
<name>A0A1G2RNF3_9BACT</name>
<dbReference type="AlphaFoldDB" id="A0A1G2RNF3"/>
<accession>A0A1G2RNF3</accession>
<dbReference type="Proteomes" id="UP000178421">
    <property type="component" value="Unassembled WGS sequence"/>
</dbReference>
<gene>
    <name evidence="1" type="ORF">A2940_02740</name>
</gene>
<reference evidence="1 2" key="1">
    <citation type="journal article" date="2016" name="Nat. Commun.">
        <title>Thousands of microbial genomes shed light on interconnected biogeochemical processes in an aquifer system.</title>
        <authorList>
            <person name="Anantharaman K."/>
            <person name="Brown C.T."/>
            <person name="Hug L.A."/>
            <person name="Sharon I."/>
            <person name="Castelle C.J."/>
            <person name="Probst A.J."/>
            <person name="Thomas B.C."/>
            <person name="Singh A."/>
            <person name="Wilkins M.J."/>
            <person name="Karaoz U."/>
            <person name="Brodie E.L."/>
            <person name="Williams K.H."/>
            <person name="Hubbard S.S."/>
            <person name="Banfield J.F."/>
        </authorList>
    </citation>
    <scope>NUCLEOTIDE SEQUENCE [LARGE SCALE GENOMIC DNA]</scope>
</reference>
<sequence length="63" mass="7586">MKKRLIREDRLWRRNTEGQELQREEKKVVLILRFKEDVIQNCTNIVIFGKRSGNLAIAQNFQN</sequence>
<dbReference type="EMBL" id="MHUH01000011">
    <property type="protein sequence ID" value="OHA73889.1"/>
    <property type="molecule type" value="Genomic_DNA"/>
</dbReference>
<organism evidence="1 2">
    <name type="scientific">Candidatus Wildermuthbacteria bacterium RIFCSPLOWO2_01_FULL_48_29</name>
    <dbReference type="NCBI Taxonomy" id="1802462"/>
    <lineage>
        <taxon>Bacteria</taxon>
        <taxon>Candidatus Wildermuthiibacteriota</taxon>
    </lineage>
</organism>
<proteinExistence type="predicted"/>
<protein>
    <submittedName>
        <fullName evidence="1">Uncharacterized protein</fullName>
    </submittedName>
</protein>